<reference evidence="2 3" key="1">
    <citation type="journal article" date="2018" name="Mol. Plant">
        <title>The genome of Artemisia annua provides insight into the evolution of Asteraceae family and artemisinin biosynthesis.</title>
        <authorList>
            <person name="Shen Q."/>
            <person name="Zhang L."/>
            <person name="Liao Z."/>
            <person name="Wang S."/>
            <person name="Yan T."/>
            <person name="Shi P."/>
            <person name="Liu M."/>
            <person name="Fu X."/>
            <person name="Pan Q."/>
            <person name="Wang Y."/>
            <person name="Lv Z."/>
            <person name="Lu X."/>
            <person name="Zhang F."/>
            <person name="Jiang W."/>
            <person name="Ma Y."/>
            <person name="Chen M."/>
            <person name="Hao X."/>
            <person name="Li L."/>
            <person name="Tang Y."/>
            <person name="Lv G."/>
            <person name="Zhou Y."/>
            <person name="Sun X."/>
            <person name="Brodelius P.E."/>
            <person name="Rose J.K.C."/>
            <person name="Tang K."/>
        </authorList>
    </citation>
    <scope>NUCLEOTIDE SEQUENCE [LARGE SCALE GENOMIC DNA]</scope>
    <source>
        <strain evidence="3">cv. Huhao1</strain>
        <tissue evidence="2">Leaf</tissue>
    </source>
</reference>
<comment type="caution">
    <text evidence="2">The sequence shown here is derived from an EMBL/GenBank/DDBJ whole genome shotgun (WGS) entry which is preliminary data.</text>
</comment>
<dbReference type="Pfam" id="PF10950">
    <property type="entry name" value="Organ_specific"/>
    <property type="match status" value="1"/>
</dbReference>
<keyword evidence="3" id="KW-1185">Reference proteome</keyword>
<dbReference type="PANTHER" id="PTHR33731">
    <property type="entry name" value="PROTEIN, PUTATIVE-RELATED"/>
    <property type="match status" value="1"/>
</dbReference>
<proteinExistence type="predicted"/>
<feature type="chain" id="PRO_5015514637" evidence="1">
    <location>
        <begin position="19"/>
        <end position="84"/>
    </location>
</feature>
<accession>A0A2U1M681</accession>
<evidence type="ECO:0000313" key="3">
    <source>
        <dbReference type="Proteomes" id="UP000245207"/>
    </source>
</evidence>
<dbReference type="STRING" id="35608.A0A2U1M681"/>
<sequence>MRSISVFLFLFSILLVASLNDARLGPEEYWRSVMKDDPMPKAITDFLDQHSSKKERFTKEFDAKRVAELDGFVWGGQKPPGAED</sequence>
<dbReference type="Proteomes" id="UP000245207">
    <property type="component" value="Unassembled WGS sequence"/>
</dbReference>
<dbReference type="EMBL" id="PKPP01006362">
    <property type="protein sequence ID" value="PWA56751.1"/>
    <property type="molecule type" value="Genomic_DNA"/>
</dbReference>
<dbReference type="AlphaFoldDB" id="A0A2U1M681"/>
<protein>
    <submittedName>
        <fullName evidence="2">Organ specific protein</fullName>
    </submittedName>
</protein>
<evidence type="ECO:0000256" key="1">
    <source>
        <dbReference type="SAM" id="SignalP"/>
    </source>
</evidence>
<name>A0A2U1M681_ARTAN</name>
<feature type="signal peptide" evidence="1">
    <location>
        <begin position="1"/>
        <end position="18"/>
    </location>
</feature>
<dbReference type="PANTHER" id="PTHR33731:SF2">
    <property type="entry name" value="ORGAN-SPECIFIC PROTEIN S2-LIKE"/>
    <property type="match status" value="1"/>
</dbReference>
<gene>
    <name evidence="2" type="ORF">CTI12_AA415800</name>
</gene>
<evidence type="ECO:0000313" key="2">
    <source>
        <dbReference type="EMBL" id="PWA56751.1"/>
    </source>
</evidence>
<organism evidence="2 3">
    <name type="scientific">Artemisia annua</name>
    <name type="common">Sweet wormwood</name>
    <dbReference type="NCBI Taxonomy" id="35608"/>
    <lineage>
        <taxon>Eukaryota</taxon>
        <taxon>Viridiplantae</taxon>
        <taxon>Streptophyta</taxon>
        <taxon>Embryophyta</taxon>
        <taxon>Tracheophyta</taxon>
        <taxon>Spermatophyta</taxon>
        <taxon>Magnoliopsida</taxon>
        <taxon>eudicotyledons</taxon>
        <taxon>Gunneridae</taxon>
        <taxon>Pentapetalae</taxon>
        <taxon>asterids</taxon>
        <taxon>campanulids</taxon>
        <taxon>Asterales</taxon>
        <taxon>Asteraceae</taxon>
        <taxon>Asteroideae</taxon>
        <taxon>Anthemideae</taxon>
        <taxon>Artemisiinae</taxon>
        <taxon>Artemisia</taxon>
    </lineage>
</organism>
<dbReference type="InterPro" id="IPR024489">
    <property type="entry name" value="Organ_specific_prot"/>
</dbReference>
<keyword evidence="1" id="KW-0732">Signal</keyword>
<dbReference type="OrthoDB" id="1734141at2759"/>